<dbReference type="GO" id="GO:0006310">
    <property type="term" value="P:DNA recombination"/>
    <property type="evidence" value="ECO:0007669"/>
    <property type="project" value="UniProtKB-KW"/>
</dbReference>
<dbReference type="Proteomes" id="UP000238949">
    <property type="component" value="Unassembled WGS sequence"/>
</dbReference>
<accession>A0A2S9VE13</accession>
<evidence type="ECO:0000313" key="2">
    <source>
        <dbReference type="EMBL" id="PRO74703.1"/>
    </source>
</evidence>
<dbReference type="RefSeq" id="WP_105933614.1">
    <property type="nucleotide sequence ID" value="NZ_PVNP01000040.1"/>
</dbReference>
<dbReference type="InterPro" id="IPR013762">
    <property type="entry name" value="Integrase-like_cat_sf"/>
</dbReference>
<protein>
    <recommendedName>
        <fullName evidence="4">Tyr recombinase domain-containing protein</fullName>
    </recommendedName>
</protein>
<dbReference type="AlphaFoldDB" id="A0A2S9VE13"/>
<proteinExistence type="predicted"/>
<dbReference type="GO" id="GO:0003677">
    <property type="term" value="F:DNA binding"/>
    <property type="evidence" value="ECO:0007669"/>
    <property type="project" value="InterPro"/>
</dbReference>
<evidence type="ECO:0008006" key="4">
    <source>
        <dbReference type="Google" id="ProtNLM"/>
    </source>
</evidence>
<keyword evidence="3" id="KW-1185">Reference proteome</keyword>
<dbReference type="Gene3D" id="1.10.443.10">
    <property type="entry name" value="Intergrase catalytic core"/>
    <property type="match status" value="1"/>
</dbReference>
<comment type="caution">
    <text evidence="2">The sequence shown here is derived from an EMBL/GenBank/DDBJ whole genome shotgun (WGS) entry which is preliminary data.</text>
</comment>
<dbReference type="EMBL" id="PVNP01000040">
    <property type="protein sequence ID" value="PRO74703.1"/>
    <property type="molecule type" value="Genomic_DNA"/>
</dbReference>
<reference evidence="3" key="1">
    <citation type="journal article" date="2020" name="Int. J. Syst. Evol. Microbiol.">
        <title>Alteromonas alba sp. nov., a marine bacterium isolated from the seawater of the West Pacific Ocean.</title>
        <authorList>
            <person name="Sun C."/>
            <person name="Wu Y.-H."/>
            <person name="Xamxidin M."/>
            <person name="Cheng H."/>
            <person name="Xu X.-W."/>
        </authorList>
    </citation>
    <scope>NUCLEOTIDE SEQUENCE [LARGE SCALE GENOMIC DNA]</scope>
    <source>
        <strain evidence="3">190</strain>
    </source>
</reference>
<dbReference type="InterPro" id="IPR011010">
    <property type="entry name" value="DNA_brk_join_enz"/>
</dbReference>
<evidence type="ECO:0000256" key="1">
    <source>
        <dbReference type="ARBA" id="ARBA00023172"/>
    </source>
</evidence>
<dbReference type="CDD" id="cd00397">
    <property type="entry name" value="DNA_BRE_C"/>
    <property type="match status" value="1"/>
</dbReference>
<dbReference type="OrthoDB" id="8368662at2"/>
<evidence type="ECO:0000313" key="3">
    <source>
        <dbReference type="Proteomes" id="UP000238949"/>
    </source>
</evidence>
<organism evidence="2 3">
    <name type="scientific">Alteromonas alba</name>
    <dbReference type="NCBI Taxonomy" id="2079529"/>
    <lineage>
        <taxon>Bacteria</taxon>
        <taxon>Pseudomonadati</taxon>
        <taxon>Pseudomonadota</taxon>
        <taxon>Gammaproteobacteria</taxon>
        <taxon>Alteromonadales</taxon>
        <taxon>Alteromonadaceae</taxon>
        <taxon>Alteromonas/Salinimonas group</taxon>
        <taxon>Alteromonas</taxon>
    </lineage>
</organism>
<gene>
    <name evidence="2" type="ORF">C6Y40_04900</name>
</gene>
<dbReference type="SUPFAM" id="SSF56349">
    <property type="entry name" value="DNA breaking-rejoining enzymes"/>
    <property type="match status" value="1"/>
</dbReference>
<sequence length="417" mass="47941">MTGIELIGLARISDREHQNTHQRIWTSIRQFANYAIENGYWGFNETLIFRLDEVAIPNSGSKQRVSLLDHENGPFTRSEIAQISIVLQEGKLPLQYKIMVRLAMKFGLRPIQMALLREEDIFYDDKLLAWFINIPRVKGRVAQLRRNPNNFMLRELPNDLADDIQELISSEADRSLCNLDGIRCPRPLFKRNKINKHYLSDKKLLDYAWHRSSALISGIFNQSISTLIDLKSAYLKDESGEPLPLKITAYRFRYTLGTRMVLEGKTPEEVAMALDHSTTASVEHYFRYNRDLIDFIDDSFNSSKVMDNAIARWQGYIIDEDDDTVKGTLVRGKDLANLGKCLKTTRCEWHPSISCYGCGRFRPFKGANHTAQLEVIEAERDFVRNHSSGPVQHQLDEAYEGAVQIIEAQRILNEGEL</sequence>
<keyword evidence="1" id="KW-0233">DNA recombination</keyword>
<name>A0A2S9VE13_9ALTE</name>
<dbReference type="GO" id="GO:0015074">
    <property type="term" value="P:DNA integration"/>
    <property type="evidence" value="ECO:0007669"/>
    <property type="project" value="InterPro"/>
</dbReference>